<gene>
    <name evidence="1" type="ORF">COCVIDRAFT_17893</name>
</gene>
<dbReference type="GeneID" id="26252084"/>
<dbReference type="Proteomes" id="UP000054337">
    <property type="component" value="Unassembled WGS sequence"/>
</dbReference>
<evidence type="ECO:0000313" key="1">
    <source>
        <dbReference type="EMBL" id="EUN24835.1"/>
    </source>
</evidence>
<sequence length="141" mass="15945">MPYRIKIFSCLLYYQKLSVTFRPNPHARKTTLHLLTSLLAAAACISGVVAAPQPQTCTYTYRLQELAYLPPGYGKDWKQVQQDLCTKFGAQWNSNDGFCLISKPLSDKIFHFTVKPDPNKPGLQPIDVRAKYVTVFVSNCK</sequence>
<dbReference type="HOGENOM" id="CLU_152665_0_0_1"/>
<keyword evidence="2" id="KW-1185">Reference proteome</keyword>
<dbReference type="OrthoDB" id="10346802at2759"/>
<name>W7EGK5_BIPV3</name>
<dbReference type="EMBL" id="KI968761">
    <property type="protein sequence ID" value="EUN24835.1"/>
    <property type="molecule type" value="Genomic_DNA"/>
</dbReference>
<reference evidence="1 2" key="1">
    <citation type="journal article" date="2013" name="PLoS Genet.">
        <title>Comparative genome structure, secondary metabolite, and effector coding capacity across Cochliobolus pathogens.</title>
        <authorList>
            <person name="Condon B.J."/>
            <person name="Leng Y."/>
            <person name="Wu D."/>
            <person name="Bushley K.E."/>
            <person name="Ohm R.A."/>
            <person name="Otillar R."/>
            <person name="Martin J."/>
            <person name="Schackwitz W."/>
            <person name="Grimwood J."/>
            <person name="MohdZainudin N."/>
            <person name="Xue C."/>
            <person name="Wang R."/>
            <person name="Manning V.A."/>
            <person name="Dhillon B."/>
            <person name="Tu Z.J."/>
            <person name="Steffenson B.J."/>
            <person name="Salamov A."/>
            <person name="Sun H."/>
            <person name="Lowry S."/>
            <person name="LaButti K."/>
            <person name="Han J."/>
            <person name="Copeland A."/>
            <person name="Lindquist E."/>
            <person name="Barry K."/>
            <person name="Schmutz J."/>
            <person name="Baker S.E."/>
            <person name="Ciuffetti L.M."/>
            <person name="Grigoriev I.V."/>
            <person name="Zhong S."/>
            <person name="Turgeon B.G."/>
        </authorList>
    </citation>
    <scope>NUCLEOTIDE SEQUENCE [LARGE SCALE GENOMIC DNA]</scope>
    <source>
        <strain evidence="1 2">FI3</strain>
    </source>
</reference>
<protein>
    <submittedName>
        <fullName evidence="1">Uncharacterized protein</fullName>
    </submittedName>
</protein>
<dbReference type="RefSeq" id="XP_014554363.1">
    <property type="nucleotide sequence ID" value="XM_014698877.1"/>
</dbReference>
<accession>W7EGK5</accession>
<organism evidence="1 2">
    <name type="scientific">Bipolaris victoriae (strain FI3)</name>
    <name type="common">Victoria blight of oats agent</name>
    <name type="synonym">Cochliobolus victoriae</name>
    <dbReference type="NCBI Taxonomy" id="930091"/>
    <lineage>
        <taxon>Eukaryota</taxon>
        <taxon>Fungi</taxon>
        <taxon>Dikarya</taxon>
        <taxon>Ascomycota</taxon>
        <taxon>Pezizomycotina</taxon>
        <taxon>Dothideomycetes</taxon>
        <taxon>Pleosporomycetidae</taxon>
        <taxon>Pleosporales</taxon>
        <taxon>Pleosporineae</taxon>
        <taxon>Pleosporaceae</taxon>
        <taxon>Bipolaris</taxon>
    </lineage>
</organism>
<proteinExistence type="predicted"/>
<evidence type="ECO:0000313" key="2">
    <source>
        <dbReference type="Proteomes" id="UP000054337"/>
    </source>
</evidence>
<dbReference type="AlphaFoldDB" id="W7EGK5"/>